<protein>
    <recommendedName>
        <fullName evidence="3">amidase</fullName>
        <ecNumber evidence="3">3.5.1.4</ecNumber>
    </recommendedName>
</protein>
<keyword evidence="9" id="KW-1185">Reference proteome</keyword>
<dbReference type="InterPro" id="IPR036928">
    <property type="entry name" value="AS_sf"/>
</dbReference>
<reference evidence="8 9" key="3">
    <citation type="journal article" date="2015" name="Genome Announc.">
        <title>Draft Genome Sequence of the Archiascomycetous Yeast Saitoella complicata.</title>
        <authorList>
            <person name="Yamauchi K."/>
            <person name="Kondo S."/>
            <person name="Hamamoto M."/>
            <person name="Takahashi Y."/>
            <person name="Ogura Y."/>
            <person name="Hayashi T."/>
            <person name="Nishida H."/>
        </authorList>
    </citation>
    <scope>NUCLEOTIDE SEQUENCE [LARGE SCALE GENOMIC DNA]</scope>
    <source>
        <strain evidence="8 9">NRRL Y-17804</strain>
    </source>
</reference>
<feature type="domain" description="Amidase" evidence="7">
    <location>
        <begin position="98"/>
        <end position="516"/>
    </location>
</feature>
<reference evidence="8 9" key="1">
    <citation type="journal article" date="2011" name="J. Gen. Appl. Microbiol.">
        <title>Draft genome sequencing of the enigmatic yeast Saitoella complicata.</title>
        <authorList>
            <person name="Nishida H."/>
            <person name="Hamamoto M."/>
            <person name="Sugiyama J."/>
        </authorList>
    </citation>
    <scope>NUCLEOTIDE SEQUENCE [LARGE SCALE GENOMIC DNA]</scope>
    <source>
        <strain evidence="8 9">NRRL Y-17804</strain>
    </source>
</reference>
<evidence type="ECO:0000256" key="6">
    <source>
        <dbReference type="PIRSR" id="PIRSR001221-2"/>
    </source>
</evidence>
<comment type="similarity">
    <text evidence="2">Belongs to the amidase family.</text>
</comment>
<dbReference type="AlphaFoldDB" id="A0A0E9NJT5"/>
<dbReference type="SUPFAM" id="SSF75304">
    <property type="entry name" value="Amidase signature (AS) enzymes"/>
    <property type="match status" value="1"/>
</dbReference>
<dbReference type="EMBL" id="BACD03000029">
    <property type="protein sequence ID" value="GAO50068.1"/>
    <property type="molecule type" value="Genomic_DNA"/>
</dbReference>
<sequence length="544" mass="59539">MTRFPSSQPLLTQKRLAQLSQIPPDWLLPQSSLPLPFDFTDVTHDHSAVADFTSTPAWDVRRFFEKCGLLTEKECEIVSVDAFVALENMRNGDWTAVEVTTAYCKSAAVAQQTTTCLTEIFFDRALSRAHDLDDHFRRTGKTMGPLHGLPISLKDQFNITGIDTTMGYVKWIGQIASQNSTLVDILLESGAVLYVKTNVPQTLMFGETVNNIFGRTLNPLNTSLSPGGSSGGEAALLAAHGSPLGVGTDIGGSIRVPSGFCGLYGLKPSHGRIPYYGAANSCMGQESVPSVAGPMARSLRDLKLFLRAVCGAMPWRRDPQCVELAFRDFVIPRRLRIGVLSTNSIEPPSPEVRAAMSRLVASLRHAGHEIVEWSPPPHLSGLEIVCKMYTADAGEDIRASLHPEDIVPGIHGHHPSPKRTSVYELWQLHRQRDEYAHRYLGYWNEMGVDCVLSPVTSHTAMKHGHSGAEGTASYTAIFNLLGYASCCFPVRTVGEGGREGTVGVECVGRRFAEEWVLGCVERIEEAMSLKVGEGVDRVDERMDA</sequence>
<dbReference type="STRING" id="698492.A0A0E9NJT5"/>
<organism evidence="8 9">
    <name type="scientific">Saitoella complicata (strain BCRC 22490 / CBS 7301 / JCM 7358 / NBRC 10748 / NRRL Y-17804)</name>
    <dbReference type="NCBI Taxonomy" id="698492"/>
    <lineage>
        <taxon>Eukaryota</taxon>
        <taxon>Fungi</taxon>
        <taxon>Dikarya</taxon>
        <taxon>Ascomycota</taxon>
        <taxon>Taphrinomycotina</taxon>
        <taxon>Taphrinomycotina incertae sedis</taxon>
        <taxon>Saitoella</taxon>
    </lineage>
</organism>
<evidence type="ECO:0000256" key="5">
    <source>
        <dbReference type="PIRSR" id="PIRSR001221-1"/>
    </source>
</evidence>
<comment type="catalytic activity">
    <reaction evidence="1">
        <text>a monocarboxylic acid amide + H2O = a monocarboxylate + NH4(+)</text>
        <dbReference type="Rhea" id="RHEA:12020"/>
        <dbReference type="ChEBI" id="CHEBI:15377"/>
        <dbReference type="ChEBI" id="CHEBI:28938"/>
        <dbReference type="ChEBI" id="CHEBI:35757"/>
        <dbReference type="ChEBI" id="CHEBI:83628"/>
        <dbReference type="EC" id="3.5.1.4"/>
    </reaction>
</comment>
<dbReference type="EC" id="3.5.1.4" evidence="3"/>
<dbReference type="OMA" id="CVELAFR"/>
<name>A0A0E9NJT5_SAICN</name>
<evidence type="ECO:0000259" key="7">
    <source>
        <dbReference type="Pfam" id="PF01425"/>
    </source>
</evidence>
<dbReference type="PROSITE" id="PS00571">
    <property type="entry name" value="AMIDASES"/>
    <property type="match status" value="1"/>
</dbReference>
<dbReference type="PANTHER" id="PTHR46072">
    <property type="entry name" value="AMIDASE-RELATED-RELATED"/>
    <property type="match status" value="1"/>
</dbReference>
<feature type="binding site" evidence="6">
    <location>
        <begin position="250"/>
        <end position="253"/>
    </location>
    <ligand>
        <name>substrate</name>
    </ligand>
</feature>
<evidence type="ECO:0000313" key="9">
    <source>
        <dbReference type="Proteomes" id="UP000033140"/>
    </source>
</evidence>
<dbReference type="GO" id="GO:0004040">
    <property type="term" value="F:amidase activity"/>
    <property type="evidence" value="ECO:0007669"/>
    <property type="project" value="UniProtKB-EC"/>
</dbReference>
<dbReference type="RefSeq" id="XP_019025677.1">
    <property type="nucleotide sequence ID" value="XM_019171694.1"/>
</dbReference>
<feature type="binding site" evidence="6">
    <location>
        <position position="229"/>
    </location>
    <ligand>
        <name>substrate</name>
    </ligand>
</feature>
<evidence type="ECO:0000256" key="1">
    <source>
        <dbReference type="ARBA" id="ARBA00001311"/>
    </source>
</evidence>
<dbReference type="InterPro" id="IPR020556">
    <property type="entry name" value="Amidase_CS"/>
</dbReference>
<dbReference type="Proteomes" id="UP000033140">
    <property type="component" value="Unassembled WGS sequence"/>
</dbReference>
<dbReference type="InterPro" id="IPR023631">
    <property type="entry name" value="Amidase_dom"/>
</dbReference>
<proteinExistence type="inferred from homology"/>
<reference evidence="8 9" key="2">
    <citation type="journal article" date="2014" name="J. Gen. Appl. Microbiol.">
        <title>The early diverging ascomycetous budding yeast Saitoella complicata has three histone deacetylases belonging to the Clr6, Hos2, and Rpd3 lineages.</title>
        <authorList>
            <person name="Nishida H."/>
            <person name="Matsumoto T."/>
            <person name="Kondo S."/>
            <person name="Hamamoto M."/>
            <person name="Yoshikawa H."/>
        </authorList>
    </citation>
    <scope>NUCLEOTIDE SEQUENCE [LARGE SCALE GENOMIC DNA]</scope>
    <source>
        <strain evidence="8 9">NRRL Y-17804</strain>
    </source>
</reference>
<feature type="active site" description="Charge relay system" evidence="5">
    <location>
        <position position="154"/>
    </location>
</feature>
<feature type="active site" description="Acyl-ester intermediate" evidence="5">
    <location>
        <position position="253"/>
    </location>
</feature>
<accession>A0A0E9NJT5</accession>
<dbReference type="Pfam" id="PF01425">
    <property type="entry name" value="Amidase"/>
    <property type="match status" value="1"/>
</dbReference>
<keyword evidence="4" id="KW-0378">Hydrolase</keyword>
<evidence type="ECO:0000256" key="3">
    <source>
        <dbReference type="ARBA" id="ARBA00012922"/>
    </source>
</evidence>
<feature type="binding site" evidence="6">
    <location>
        <position position="203"/>
    </location>
    <ligand>
        <name>substrate</name>
    </ligand>
</feature>
<feature type="active site" description="Charge relay system" evidence="5">
    <location>
        <position position="229"/>
    </location>
</feature>
<dbReference type="Gene3D" id="3.90.1300.10">
    <property type="entry name" value="Amidase signature (AS) domain"/>
    <property type="match status" value="1"/>
</dbReference>
<evidence type="ECO:0000256" key="4">
    <source>
        <dbReference type="ARBA" id="ARBA00022801"/>
    </source>
</evidence>
<gene>
    <name evidence="8" type="ORF">G7K_4203-t1</name>
</gene>
<evidence type="ECO:0000313" key="8">
    <source>
        <dbReference type="EMBL" id="GAO50068.1"/>
    </source>
</evidence>
<evidence type="ECO:0000256" key="2">
    <source>
        <dbReference type="ARBA" id="ARBA00009199"/>
    </source>
</evidence>
<dbReference type="OrthoDB" id="6428749at2759"/>
<comment type="caution">
    <text evidence="8">The sequence shown here is derived from an EMBL/GenBank/DDBJ whole genome shotgun (WGS) entry which is preliminary data.</text>
</comment>